<feature type="compositionally biased region" description="Acidic residues" evidence="1">
    <location>
        <begin position="255"/>
        <end position="266"/>
    </location>
</feature>
<accession>A0A0F9U4Q7</accession>
<reference evidence="3" key="1">
    <citation type="journal article" date="2015" name="Nature">
        <title>Complex archaea that bridge the gap between prokaryotes and eukaryotes.</title>
        <authorList>
            <person name="Spang A."/>
            <person name="Saw J.H."/>
            <person name="Jorgensen S.L."/>
            <person name="Zaremba-Niedzwiedzka K."/>
            <person name="Martijn J."/>
            <person name="Lind A.E."/>
            <person name="van Eijk R."/>
            <person name="Schleper C."/>
            <person name="Guy L."/>
            <person name="Ettema T.J."/>
        </authorList>
    </citation>
    <scope>NUCLEOTIDE SEQUENCE</scope>
</reference>
<dbReference type="Pfam" id="PF13411">
    <property type="entry name" value="MerR_1"/>
    <property type="match status" value="1"/>
</dbReference>
<evidence type="ECO:0000256" key="1">
    <source>
        <dbReference type="SAM" id="MobiDB-lite"/>
    </source>
</evidence>
<evidence type="ECO:0000313" key="3">
    <source>
        <dbReference type="EMBL" id="KKN88225.1"/>
    </source>
</evidence>
<evidence type="ECO:0000259" key="2">
    <source>
        <dbReference type="PROSITE" id="PS50937"/>
    </source>
</evidence>
<name>A0A0F9U4Q7_9ZZZZ</name>
<comment type="caution">
    <text evidence="3">The sequence shown here is derived from an EMBL/GenBank/DDBJ whole genome shotgun (WGS) entry which is preliminary data.</text>
</comment>
<proteinExistence type="predicted"/>
<gene>
    <name evidence="3" type="ORF">LCGC14_0250520</name>
</gene>
<dbReference type="InterPro" id="IPR000551">
    <property type="entry name" value="MerR-type_HTH_dom"/>
</dbReference>
<dbReference type="SUPFAM" id="SSF46955">
    <property type="entry name" value="Putative DNA-binding domain"/>
    <property type="match status" value="1"/>
</dbReference>
<dbReference type="GO" id="GO:0003677">
    <property type="term" value="F:DNA binding"/>
    <property type="evidence" value="ECO:0007669"/>
    <property type="project" value="InterPro"/>
</dbReference>
<feature type="compositionally biased region" description="Low complexity" evidence="1">
    <location>
        <begin position="161"/>
        <end position="187"/>
    </location>
</feature>
<protein>
    <recommendedName>
        <fullName evidence="2">HTH merR-type domain-containing protein</fullName>
    </recommendedName>
</protein>
<feature type="domain" description="HTH merR-type" evidence="2">
    <location>
        <begin position="19"/>
        <end position="87"/>
    </location>
</feature>
<dbReference type="InterPro" id="IPR009061">
    <property type="entry name" value="DNA-bd_dom_put_sf"/>
</dbReference>
<dbReference type="EMBL" id="LAZR01000130">
    <property type="protein sequence ID" value="KKN88225.1"/>
    <property type="molecule type" value="Genomic_DNA"/>
</dbReference>
<organism evidence="3">
    <name type="scientific">marine sediment metagenome</name>
    <dbReference type="NCBI Taxonomy" id="412755"/>
    <lineage>
        <taxon>unclassified sequences</taxon>
        <taxon>metagenomes</taxon>
        <taxon>ecological metagenomes</taxon>
    </lineage>
</organism>
<sequence length="334" mass="35960">MQTGTSDNLMPKSPDAFRTISEVAEWLEIQAHVLRFWESKFTQVKPIKRAGGRRYYRPNDMLLLGGIKRLLHEDGLTIKGVQKVLREEGMGHVAALSAPLEGVTPEDLTTAGETIDMAPMHEDAEQTHEGVVLAFESRAGKAAKGSDPQQTPAPDAPEPPTAQADTPPSTPPVEGEAPTEAEPTPSALDKGIDEDLPSFLRHPMTSAPVPPSDNTPDEAPAAPQAATPLEDEATKTPAASALPPEADIDHSVDNIFEDDEDQEEPLEAGPKPRVIDLPPLLAEDAFPAKPSVLSAALMCRDLSQESAQDIAPLLNRLAELRDSMRADVLRRTKV</sequence>
<dbReference type="PROSITE" id="PS50937">
    <property type="entry name" value="HTH_MERR_2"/>
    <property type="match status" value="1"/>
</dbReference>
<dbReference type="AlphaFoldDB" id="A0A0F9U4Q7"/>
<feature type="region of interest" description="Disordered" evidence="1">
    <location>
        <begin position="139"/>
        <end position="275"/>
    </location>
</feature>
<dbReference type="SMART" id="SM00422">
    <property type="entry name" value="HTH_MERR"/>
    <property type="match status" value="1"/>
</dbReference>
<dbReference type="GO" id="GO:0006355">
    <property type="term" value="P:regulation of DNA-templated transcription"/>
    <property type="evidence" value="ECO:0007669"/>
    <property type="project" value="InterPro"/>
</dbReference>
<dbReference type="Gene3D" id="1.10.1660.10">
    <property type="match status" value="1"/>
</dbReference>
<dbReference type="CDD" id="cd04765">
    <property type="entry name" value="HTH_MlrA-like_sg2"/>
    <property type="match status" value="1"/>
</dbReference>